<keyword evidence="1" id="KW-0732">Signal</keyword>
<feature type="signal peptide" evidence="1">
    <location>
        <begin position="1"/>
        <end position="23"/>
    </location>
</feature>
<dbReference type="InParanoid" id="A0A1M6LY84"/>
<organism evidence="3 4">
    <name type="scientific">Rubritalea squalenifaciens DSM 18772</name>
    <dbReference type="NCBI Taxonomy" id="1123071"/>
    <lineage>
        <taxon>Bacteria</taxon>
        <taxon>Pseudomonadati</taxon>
        <taxon>Verrucomicrobiota</taxon>
        <taxon>Verrucomicrobiia</taxon>
        <taxon>Verrucomicrobiales</taxon>
        <taxon>Rubritaleaceae</taxon>
        <taxon>Rubritalea</taxon>
    </lineage>
</organism>
<dbReference type="Pfam" id="PF13529">
    <property type="entry name" value="Peptidase_C39_2"/>
    <property type="match status" value="1"/>
</dbReference>
<dbReference type="OrthoDB" id="9814098at2"/>
<dbReference type="InterPro" id="IPR039564">
    <property type="entry name" value="Peptidase_C39-like"/>
</dbReference>
<dbReference type="Proteomes" id="UP000184510">
    <property type="component" value="Unassembled WGS sequence"/>
</dbReference>
<dbReference type="EMBL" id="FQYR01000004">
    <property type="protein sequence ID" value="SHJ76013.1"/>
    <property type="molecule type" value="Genomic_DNA"/>
</dbReference>
<sequence length="470" mass="52870">MNKFISLLSVSLVLACQTTPILAQSKEKKPKEEEAKKTVDMGQILLTDELWQMKISDFKEKFADYGFEWMSANEDRLRSEGKNIQTFGEKSGEVLVYSDAEDFLKGFTIMVYNKGDDGNIALSEFNKAFDTYAEHVTTNTGDKAEDKSKRGTVRTKKLFWKKDKTAFQLEKSVNASSGEPEFIRLRVASLSSARDGGSTANRSALKSNVVEDEETGDVYIANIPMVDQGKKGYCACATAARIYQYYGRQTDQHEMAQIAGASAEMGTRLNEMVEALKRVTGKLNSRVIVLYEYPKGLADLPTKKDGDDYNAYMRAFRKLEIGLNEIVRDVNNYQRLAKKKGGKSVKGGDNYDKVDRDSLVNMDAFYSKCDGEIFREVMMDKSSYKRFMSKIKEYIDQGIPVGWCLQLGLFPEPDLPQARGGHMRLIIGYNEAKNELIYSDSWGHGHGKKSMDSGKAFCMTMGLLVMPPTR</sequence>
<gene>
    <name evidence="3" type="ORF">SAMN02745181_2537</name>
</gene>
<evidence type="ECO:0000313" key="3">
    <source>
        <dbReference type="EMBL" id="SHJ76013.1"/>
    </source>
</evidence>
<evidence type="ECO:0000259" key="2">
    <source>
        <dbReference type="Pfam" id="PF13529"/>
    </source>
</evidence>
<proteinExistence type="predicted"/>
<dbReference type="AlphaFoldDB" id="A0A1M6LY84"/>
<accession>A0A1M6LY84</accession>
<feature type="chain" id="PRO_5012409718" description="Peptidase C39-like domain-containing protein" evidence="1">
    <location>
        <begin position="24"/>
        <end position="470"/>
    </location>
</feature>
<feature type="domain" description="Peptidase C39-like" evidence="2">
    <location>
        <begin position="382"/>
        <end position="442"/>
    </location>
</feature>
<dbReference type="STRING" id="1123071.SAMN02745181_2537"/>
<evidence type="ECO:0000256" key="1">
    <source>
        <dbReference type="SAM" id="SignalP"/>
    </source>
</evidence>
<protein>
    <recommendedName>
        <fullName evidence="2">Peptidase C39-like domain-containing protein</fullName>
    </recommendedName>
</protein>
<name>A0A1M6LY84_9BACT</name>
<evidence type="ECO:0000313" key="4">
    <source>
        <dbReference type="Proteomes" id="UP000184510"/>
    </source>
</evidence>
<dbReference type="PROSITE" id="PS51257">
    <property type="entry name" value="PROKAR_LIPOPROTEIN"/>
    <property type="match status" value="1"/>
</dbReference>
<keyword evidence="4" id="KW-1185">Reference proteome</keyword>
<reference evidence="3 4" key="1">
    <citation type="submission" date="2016-11" db="EMBL/GenBank/DDBJ databases">
        <authorList>
            <person name="Jaros S."/>
            <person name="Januszkiewicz K."/>
            <person name="Wedrychowicz H."/>
        </authorList>
    </citation>
    <scope>NUCLEOTIDE SEQUENCE [LARGE SCALE GENOMIC DNA]</scope>
    <source>
        <strain evidence="3 4">DSM 18772</strain>
    </source>
</reference>
<dbReference type="RefSeq" id="WP_159434941.1">
    <property type="nucleotide sequence ID" value="NZ_FQYR01000004.1"/>
</dbReference>